<dbReference type="GO" id="GO:0004069">
    <property type="term" value="F:L-aspartate:2-oxoglutarate aminotransferase activity"/>
    <property type="evidence" value="ECO:0007669"/>
    <property type="project" value="UniProtKB-EC"/>
</dbReference>
<dbReference type="InterPro" id="IPR015424">
    <property type="entry name" value="PyrdxlP-dep_Trfase"/>
</dbReference>
<evidence type="ECO:0000259" key="9">
    <source>
        <dbReference type="Pfam" id="PF00155"/>
    </source>
</evidence>
<proteinExistence type="inferred from homology"/>
<dbReference type="CDD" id="cd00609">
    <property type="entry name" value="AAT_like"/>
    <property type="match status" value="1"/>
</dbReference>
<dbReference type="InterPro" id="IPR015421">
    <property type="entry name" value="PyrdxlP-dep_Trfase_major"/>
</dbReference>
<evidence type="ECO:0000256" key="7">
    <source>
        <dbReference type="ARBA" id="ARBA00049185"/>
    </source>
</evidence>
<dbReference type="eggNOG" id="COG0436">
    <property type="taxonomic scope" value="Bacteria"/>
</dbReference>
<evidence type="ECO:0000256" key="8">
    <source>
        <dbReference type="RuleBase" id="RU000481"/>
    </source>
</evidence>
<evidence type="ECO:0000313" key="10">
    <source>
        <dbReference type="EMBL" id="ADM08242.1"/>
    </source>
</evidence>
<dbReference type="PANTHER" id="PTHR46383">
    <property type="entry name" value="ASPARTATE AMINOTRANSFERASE"/>
    <property type="match status" value="1"/>
</dbReference>
<dbReference type="Gene3D" id="3.40.640.10">
    <property type="entry name" value="Type I PLP-dependent aspartate aminotransferase-like (Major domain)"/>
    <property type="match status" value="1"/>
</dbReference>
<dbReference type="EMBL" id="CP002156">
    <property type="protein sequence ID" value="ADM08242.1"/>
    <property type="molecule type" value="Genomic_DNA"/>
</dbReference>
<dbReference type="PROSITE" id="PS00105">
    <property type="entry name" value="AA_TRANSFER_CLASS_1"/>
    <property type="match status" value="1"/>
</dbReference>
<keyword evidence="5 8" id="KW-0808">Transferase</keyword>
<dbReference type="GO" id="GO:0030170">
    <property type="term" value="F:pyridoxal phosphate binding"/>
    <property type="evidence" value="ECO:0007669"/>
    <property type="project" value="InterPro"/>
</dbReference>
<dbReference type="InterPro" id="IPR050596">
    <property type="entry name" value="AspAT/PAT-like"/>
</dbReference>
<dbReference type="AlphaFoldDB" id="E0TB33"/>
<keyword evidence="11" id="KW-1185">Reference proteome</keyword>
<accession>E0TB33</accession>
<dbReference type="Proteomes" id="UP000001302">
    <property type="component" value="Chromosome"/>
</dbReference>
<dbReference type="SUPFAM" id="SSF53383">
    <property type="entry name" value="PLP-dependent transferases"/>
    <property type="match status" value="1"/>
</dbReference>
<sequence>MAVTQKARDLQAAGRDVLTLSMGELDFETPAPVKEAAIAAIAAGETRYTAVDGTPALKAAITEKYRRDHDFLLSPEEIVATTGGKFLIYAALRATLEPGDEVIIPSPYWVSYPGIVRMCGAVPVILATQAGQGFLPDPQTLKATMTPKTRWILLNFPNNPSGATLPLEHAAALAEVIEAHPRALVLSDDIYELIRFDASPPGPLFAKMKGMRERTLTVNGVSKSHAMTGWRLGFGAGPAPLMAAIRRVAGQTTSNPCSISQAAAVAALGMEPSFLTDWRTALRTRRDLVVRTLNRIEGISCLSPSGAFYVFPDINGVVKRKGLADDTAFCTALLDEEALALVPGSAFGAPGFVRLSFAAADSVLEEAMGRLKRFCA</sequence>
<dbReference type="InterPro" id="IPR004839">
    <property type="entry name" value="Aminotransferase_I/II_large"/>
</dbReference>
<dbReference type="FunFam" id="3.40.640.10:FF:000033">
    <property type="entry name" value="Aspartate aminotransferase"/>
    <property type="match status" value="1"/>
</dbReference>
<comment type="cofactor">
    <cofactor evidence="1 8">
        <name>pyridoxal 5'-phosphate</name>
        <dbReference type="ChEBI" id="CHEBI:597326"/>
    </cofactor>
</comment>
<keyword evidence="4 8" id="KW-0032">Aminotransferase</keyword>
<organism evidence="10 11">
    <name type="scientific">Parvularcula bermudensis (strain ATCC BAA-594 / HTCC2503 / KCTC 12087)</name>
    <dbReference type="NCBI Taxonomy" id="314260"/>
    <lineage>
        <taxon>Bacteria</taxon>
        <taxon>Pseudomonadati</taxon>
        <taxon>Pseudomonadota</taxon>
        <taxon>Alphaproteobacteria</taxon>
        <taxon>Parvularculales</taxon>
        <taxon>Parvularculaceae</taxon>
        <taxon>Parvularcula</taxon>
    </lineage>
</organism>
<comment type="catalytic activity">
    <reaction evidence="7">
        <text>L-aspartate + 2-oxoglutarate = oxaloacetate + L-glutamate</text>
        <dbReference type="Rhea" id="RHEA:21824"/>
        <dbReference type="ChEBI" id="CHEBI:16452"/>
        <dbReference type="ChEBI" id="CHEBI:16810"/>
        <dbReference type="ChEBI" id="CHEBI:29985"/>
        <dbReference type="ChEBI" id="CHEBI:29991"/>
        <dbReference type="EC" id="2.6.1.1"/>
    </reaction>
</comment>
<evidence type="ECO:0000256" key="5">
    <source>
        <dbReference type="ARBA" id="ARBA00022679"/>
    </source>
</evidence>
<evidence type="ECO:0000256" key="3">
    <source>
        <dbReference type="ARBA" id="ARBA00011738"/>
    </source>
</evidence>
<comment type="similarity">
    <text evidence="2 8">Belongs to the class-I pyridoxal-phosphate-dependent aminotransferase family.</text>
</comment>
<dbReference type="STRING" id="314260.PB2503_00807"/>
<evidence type="ECO:0000313" key="11">
    <source>
        <dbReference type="Proteomes" id="UP000001302"/>
    </source>
</evidence>
<evidence type="ECO:0000256" key="2">
    <source>
        <dbReference type="ARBA" id="ARBA00007441"/>
    </source>
</evidence>
<dbReference type="KEGG" id="pbr:PB2503_00807"/>
<dbReference type="PANTHER" id="PTHR46383:SF1">
    <property type="entry name" value="ASPARTATE AMINOTRANSFERASE"/>
    <property type="match status" value="1"/>
</dbReference>
<reference evidence="10 11" key="2">
    <citation type="journal article" date="2011" name="J. Bacteriol.">
        <title>Complete genome sequence of strain HTCC2503T of Parvularcula bermudensis, the type species of the order "Parvularculales" in the class Alphaproteobacteria.</title>
        <authorList>
            <person name="Oh H.M."/>
            <person name="Kang I."/>
            <person name="Vergin K.L."/>
            <person name="Kang D."/>
            <person name="Rhee K.H."/>
            <person name="Giovannoni S.J."/>
            <person name="Cho J.C."/>
        </authorList>
    </citation>
    <scope>NUCLEOTIDE SEQUENCE [LARGE SCALE GENOMIC DNA]</scope>
    <source>
        <strain evidence="11">ATCC BAA-594 / HTCC2503 / KCTC 12087</strain>
    </source>
</reference>
<dbReference type="InterPro" id="IPR004838">
    <property type="entry name" value="NHTrfase_class1_PyrdxlP-BS"/>
</dbReference>
<dbReference type="HOGENOM" id="CLU_017584_4_3_5"/>
<reference evidence="11" key="1">
    <citation type="submission" date="2010-08" db="EMBL/GenBank/DDBJ databases">
        <title>Genome sequence of Parvularcula bermudensis HTCC2503.</title>
        <authorList>
            <person name="Kang D.-M."/>
            <person name="Oh H.-M."/>
            <person name="Cho J.-C."/>
        </authorList>
    </citation>
    <scope>NUCLEOTIDE SEQUENCE [LARGE SCALE GENOMIC DNA]</scope>
    <source>
        <strain evidence="11">ATCC BAA-594 / HTCC2503 / KCTC 12087</strain>
    </source>
</reference>
<name>E0TB33_PARBH</name>
<dbReference type="InterPro" id="IPR015422">
    <property type="entry name" value="PyrdxlP-dep_Trfase_small"/>
</dbReference>
<feature type="domain" description="Aminotransferase class I/classII large" evidence="9">
    <location>
        <begin position="16"/>
        <end position="370"/>
    </location>
</feature>
<comment type="subunit">
    <text evidence="3">Homodimer.</text>
</comment>
<dbReference type="GO" id="GO:0006520">
    <property type="term" value="P:amino acid metabolic process"/>
    <property type="evidence" value="ECO:0007669"/>
    <property type="project" value="InterPro"/>
</dbReference>
<protein>
    <recommendedName>
        <fullName evidence="8">Aminotransferase</fullName>
        <ecNumber evidence="8">2.6.1.-</ecNumber>
    </recommendedName>
</protein>
<dbReference type="Gene3D" id="3.90.1150.10">
    <property type="entry name" value="Aspartate Aminotransferase, domain 1"/>
    <property type="match status" value="1"/>
</dbReference>
<evidence type="ECO:0000256" key="1">
    <source>
        <dbReference type="ARBA" id="ARBA00001933"/>
    </source>
</evidence>
<dbReference type="Pfam" id="PF00155">
    <property type="entry name" value="Aminotran_1_2"/>
    <property type="match status" value="1"/>
</dbReference>
<keyword evidence="6" id="KW-0663">Pyridoxal phosphate</keyword>
<gene>
    <name evidence="10" type="ordered locus">PB2503_00807</name>
</gene>
<evidence type="ECO:0000256" key="4">
    <source>
        <dbReference type="ARBA" id="ARBA00022576"/>
    </source>
</evidence>
<evidence type="ECO:0000256" key="6">
    <source>
        <dbReference type="ARBA" id="ARBA00022898"/>
    </source>
</evidence>
<dbReference type="EC" id="2.6.1.-" evidence="8"/>